<feature type="region of interest" description="Disordered" evidence="1">
    <location>
        <begin position="1"/>
        <end position="21"/>
    </location>
</feature>
<protein>
    <submittedName>
        <fullName evidence="2">Uncharacterized protein</fullName>
    </submittedName>
</protein>
<evidence type="ECO:0000313" key="3">
    <source>
        <dbReference type="Proteomes" id="UP000299102"/>
    </source>
</evidence>
<dbReference type="Proteomes" id="UP000299102">
    <property type="component" value="Unassembled WGS sequence"/>
</dbReference>
<comment type="caution">
    <text evidence="2">The sequence shown here is derived from an EMBL/GenBank/DDBJ whole genome shotgun (WGS) entry which is preliminary data.</text>
</comment>
<sequence>MSRGTFKESSFLKPNTGGKIGRLQDEAEESSAMEETFKFIESSDDSPFTLEELNNVDCEHITTRIPASITASAARRLPRELNRGCR</sequence>
<gene>
    <name evidence="2" type="ORF">EVAR_39209_1</name>
</gene>
<organism evidence="2 3">
    <name type="scientific">Eumeta variegata</name>
    <name type="common">Bagworm moth</name>
    <name type="synonym">Eumeta japonica</name>
    <dbReference type="NCBI Taxonomy" id="151549"/>
    <lineage>
        <taxon>Eukaryota</taxon>
        <taxon>Metazoa</taxon>
        <taxon>Ecdysozoa</taxon>
        <taxon>Arthropoda</taxon>
        <taxon>Hexapoda</taxon>
        <taxon>Insecta</taxon>
        <taxon>Pterygota</taxon>
        <taxon>Neoptera</taxon>
        <taxon>Endopterygota</taxon>
        <taxon>Lepidoptera</taxon>
        <taxon>Glossata</taxon>
        <taxon>Ditrysia</taxon>
        <taxon>Tineoidea</taxon>
        <taxon>Psychidae</taxon>
        <taxon>Oiketicinae</taxon>
        <taxon>Eumeta</taxon>
    </lineage>
</organism>
<keyword evidence="3" id="KW-1185">Reference proteome</keyword>
<dbReference type="EMBL" id="BGZK01000374">
    <property type="protein sequence ID" value="GBP39981.1"/>
    <property type="molecule type" value="Genomic_DNA"/>
</dbReference>
<accession>A0A4C1VMU2</accession>
<evidence type="ECO:0000313" key="2">
    <source>
        <dbReference type="EMBL" id="GBP39981.1"/>
    </source>
</evidence>
<dbReference type="AlphaFoldDB" id="A0A4C1VMU2"/>
<name>A0A4C1VMU2_EUMVA</name>
<proteinExistence type="predicted"/>
<evidence type="ECO:0000256" key="1">
    <source>
        <dbReference type="SAM" id="MobiDB-lite"/>
    </source>
</evidence>
<reference evidence="2 3" key="1">
    <citation type="journal article" date="2019" name="Commun. Biol.">
        <title>The bagworm genome reveals a unique fibroin gene that provides high tensile strength.</title>
        <authorList>
            <person name="Kono N."/>
            <person name="Nakamura H."/>
            <person name="Ohtoshi R."/>
            <person name="Tomita M."/>
            <person name="Numata K."/>
            <person name="Arakawa K."/>
        </authorList>
    </citation>
    <scope>NUCLEOTIDE SEQUENCE [LARGE SCALE GENOMIC DNA]</scope>
</reference>